<dbReference type="Pfam" id="PF07730">
    <property type="entry name" value="HisKA_3"/>
    <property type="match status" value="1"/>
</dbReference>
<dbReference type="RefSeq" id="WP_289268854.1">
    <property type="nucleotide sequence ID" value="NZ_OX365700.1"/>
</dbReference>
<proteinExistence type="predicted"/>
<dbReference type="InterPro" id="IPR003594">
    <property type="entry name" value="HATPase_dom"/>
</dbReference>
<evidence type="ECO:0000256" key="2">
    <source>
        <dbReference type="ARBA" id="ARBA00022777"/>
    </source>
</evidence>
<dbReference type="Gene3D" id="3.30.450.20">
    <property type="entry name" value="PAS domain"/>
    <property type="match status" value="2"/>
</dbReference>
<dbReference type="Gene3D" id="3.30.565.10">
    <property type="entry name" value="Histidine kinase-like ATPase, C-terminal domain"/>
    <property type="match status" value="1"/>
</dbReference>
<protein>
    <submittedName>
        <fullName evidence="8">Histidine kinase</fullName>
    </submittedName>
</protein>
<feature type="compositionally biased region" description="Polar residues" evidence="4">
    <location>
        <begin position="15"/>
        <end position="25"/>
    </location>
</feature>
<dbReference type="SUPFAM" id="SSF55785">
    <property type="entry name" value="PYP-like sensor domain (PAS domain)"/>
    <property type="match status" value="2"/>
</dbReference>
<dbReference type="PROSITE" id="PS50113">
    <property type="entry name" value="PAC"/>
    <property type="match status" value="1"/>
</dbReference>
<dbReference type="PROSITE" id="PS50109">
    <property type="entry name" value="HIS_KIN"/>
    <property type="match status" value="1"/>
</dbReference>
<dbReference type="CDD" id="cd00130">
    <property type="entry name" value="PAS"/>
    <property type="match status" value="2"/>
</dbReference>
<evidence type="ECO:0000256" key="4">
    <source>
        <dbReference type="SAM" id="MobiDB-lite"/>
    </source>
</evidence>
<dbReference type="CDD" id="cd16917">
    <property type="entry name" value="HATPase_UhpB-NarQ-NarX-like"/>
    <property type="match status" value="1"/>
</dbReference>
<dbReference type="InterPro" id="IPR001610">
    <property type="entry name" value="PAC"/>
</dbReference>
<dbReference type="InterPro" id="IPR035965">
    <property type="entry name" value="PAS-like_dom_sf"/>
</dbReference>
<dbReference type="InterPro" id="IPR013655">
    <property type="entry name" value="PAS_fold_3"/>
</dbReference>
<organism evidence="8 9">
    <name type="scientific">Nitrospira tepida</name>
    <dbReference type="NCBI Taxonomy" id="2973512"/>
    <lineage>
        <taxon>Bacteria</taxon>
        <taxon>Pseudomonadati</taxon>
        <taxon>Nitrospirota</taxon>
        <taxon>Nitrospiria</taxon>
        <taxon>Nitrospirales</taxon>
        <taxon>Nitrospiraceae</taxon>
        <taxon>Nitrospira</taxon>
    </lineage>
</organism>
<dbReference type="GO" id="GO:0046983">
    <property type="term" value="F:protein dimerization activity"/>
    <property type="evidence" value="ECO:0007669"/>
    <property type="project" value="InterPro"/>
</dbReference>
<dbReference type="KEGG" id="nti:DNFV4_02530"/>
<evidence type="ECO:0000259" key="6">
    <source>
        <dbReference type="PROSITE" id="PS50112"/>
    </source>
</evidence>
<dbReference type="SMART" id="SM00387">
    <property type="entry name" value="HATPase_c"/>
    <property type="match status" value="1"/>
</dbReference>
<sequence length="633" mass="72677">MNLQVHERRRKRLSPSKQTARQSLRNSDELNRSVQSIINTYQTNVAVLDHKGIIRYVNGAWRRFAKRNGLSSKTHGVGLDYLDVCRRTGLKDADTARTVHRQIRRLLDRDVTKFEQLYSCELAGKRQWYLVQGSRLKRAERPSAVWILLAHQNVTPVKRIAKTLQNRDRPSKEIRESSHIIPWEADAKTWRMTYIGREAEVLLGYPREDWYKPDFWESHLHPDDRRSAIDRCRQLSTRQPHFELRYRMIAKDGRPVWLLDLVTVVGPLKRPRSLRGFFLDVTAEAERHERETLQRLLSEAVGEIFWFVRMNPERVIYISPSVESVMGRKAAAFYGEARFWLTCVHEQDRARVERAYTAWLAGEASDYREQYRVRLPDGTVHWLDDHGALTRDPEGHTSFATGIAKDITEQKHNEETLRRLSARLITAQEAERSRIARELHDHVNQTLALLSVELEQFGRVPSSNPGRQDAMEAMQQRLKALSADIHAMSHRLHPSKLKHLGLVPAIRALCRDMAECGLHVHFTDLDMPRTLPDDVALTLYRVAQEGLHNARKHSGTDSVELSLARQSTIVTMRLRDKGKGFDPSVLECSEGLGLVSMTERVGSVGGTLAIRSAPGAGTEIEARVPIRPERTME</sequence>
<dbReference type="AlphaFoldDB" id="A0AA86N040"/>
<accession>A0AA86N040</accession>
<dbReference type="Pfam" id="PF02518">
    <property type="entry name" value="HATPase_c"/>
    <property type="match status" value="1"/>
</dbReference>
<dbReference type="Pfam" id="PF08447">
    <property type="entry name" value="PAS_3"/>
    <property type="match status" value="2"/>
</dbReference>
<evidence type="ECO:0000313" key="8">
    <source>
        <dbReference type="EMBL" id="CAI4032105.1"/>
    </source>
</evidence>
<dbReference type="PROSITE" id="PS50112">
    <property type="entry name" value="PAS"/>
    <property type="match status" value="1"/>
</dbReference>
<evidence type="ECO:0000256" key="3">
    <source>
        <dbReference type="ARBA" id="ARBA00023012"/>
    </source>
</evidence>
<dbReference type="PANTHER" id="PTHR24421:SF58">
    <property type="entry name" value="SIGNAL TRANSDUCTION HISTIDINE-PROTEIN KINASE_PHOSPHATASE UHPB"/>
    <property type="match status" value="1"/>
</dbReference>
<dbReference type="SUPFAM" id="SSF55874">
    <property type="entry name" value="ATPase domain of HSP90 chaperone/DNA topoisomerase II/histidine kinase"/>
    <property type="match status" value="1"/>
</dbReference>
<feature type="region of interest" description="Disordered" evidence="4">
    <location>
        <begin position="1"/>
        <end position="26"/>
    </location>
</feature>
<gene>
    <name evidence="8" type="ORF">DNFV4_02530</name>
</gene>
<dbReference type="InterPro" id="IPR000700">
    <property type="entry name" value="PAS-assoc_C"/>
</dbReference>
<dbReference type="Gene3D" id="1.20.5.1930">
    <property type="match status" value="1"/>
</dbReference>
<dbReference type="SMART" id="SM00086">
    <property type="entry name" value="PAC"/>
    <property type="match status" value="2"/>
</dbReference>
<reference evidence="8" key="1">
    <citation type="submission" date="2022-10" db="EMBL/GenBank/DDBJ databases">
        <authorList>
            <person name="Koch H."/>
        </authorList>
    </citation>
    <scope>NUCLEOTIDE SEQUENCE</scope>
    <source>
        <strain evidence="8">DNF</strain>
    </source>
</reference>
<dbReference type="GO" id="GO:0016020">
    <property type="term" value="C:membrane"/>
    <property type="evidence" value="ECO:0007669"/>
    <property type="project" value="InterPro"/>
</dbReference>
<keyword evidence="9" id="KW-1185">Reference proteome</keyword>
<feature type="domain" description="Histidine kinase" evidence="5">
    <location>
        <begin position="539"/>
        <end position="628"/>
    </location>
</feature>
<evidence type="ECO:0000313" key="9">
    <source>
        <dbReference type="Proteomes" id="UP001179121"/>
    </source>
</evidence>
<name>A0AA86N040_9BACT</name>
<dbReference type="SMART" id="SM00091">
    <property type="entry name" value="PAS"/>
    <property type="match status" value="3"/>
</dbReference>
<dbReference type="GO" id="GO:0000155">
    <property type="term" value="F:phosphorelay sensor kinase activity"/>
    <property type="evidence" value="ECO:0007669"/>
    <property type="project" value="InterPro"/>
</dbReference>
<dbReference type="InterPro" id="IPR036890">
    <property type="entry name" value="HATPase_C_sf"/>
</dbReference>
<dbReference type="InterPro" id="IPR005467">
    <property type="entry name" value="His_kinase_dom"/>
</dbReference>
<evidence type="ECO:0000259" key="7">
    <source>
        <dbReference type="PROSITE" id="PS50113"/>
    </source>
</evidence>
<feature type="domain" description="PAS" evidence="6">
    <location>
        <begin position="289"/>
        <end position="363"/>
    </location>
</feature>
<keyword evidence="2 8" id="KW-0418">Kinase</keyword>
<dbReference type="InterPro" id="IPR000014">
    <property type="entry name" value="PAS"/>
</dbReference>
<dbReference type="PANTHER" id="PTHR24421">
    <property type="entry name" value="NITRATE/NITRITE SENSOR PROTEIN NARX-RELATED"/>
    <property type="match status" value="1"/>
</dbReference>
<dbReference type="InterPro" id="IPR011712">
    <property type="entry name" value="Sig_transdc_His_kin_sub3_dim/P"/>
</dbReference>
<evidence type="ECO:0000256" key="1">
    <source>
        <dbReference type="ARBA" id="ARBA00022679"/>
    </source>
</evidence>
<dbReference type="InterPro" id="IPR050482">
    <property type="entry name" value="Sensor_HK_TwoCompSys"/>
</dbReference>
<keyword evidence="1" id="KW-0808">Transferase</keyword>
<dbReference type="NCBIfam" id="TIGR00229">
    <property type="entry name" value="sensory_box"/>
    <property type="match status" value="1"/>
</dbReference>
<keyword evidence="3" id="KW-0902">Two-component regulatory system</keyword>
<dbReference type="Proteomes" id="UP001179121">
    <property type="component" value="Chromosome"/>
</dbReference>
<dbReference type="EMBL" id="OX365700">
    <property type="protein sequence ID" value="CAI4032105.1"/>
    <property type="molecule type" value="Genomic_DNA"/>
</dbReference>
<evidence type="ECO:0000259" key="5">
    <source>
        <dbReference type="PROSITE" id="PS50109"/>
    </source>
</evidence>
<feature type="domain" description="PAC" evidence="7">
    <location>
        <begin position="367"/>
        <end position="419"/>
    </location>
</feature>